<dbReference type="InterPro" id="IPR037045">
    <property type="entry name" value="S8pro/Inhibitor_I9_sf"/>
</dbReference>
<evidence type="ECO:0000256" key="3">
    <source>
        <dbReference type="ARBA" id="ARBA00022801"/>
    </source>
</evidence>
<evidence type="ECO:0000259" key="8">
    <source>
        <dbReference type="Pfam" id="PF00082"/>
    </source>
</evidence>
<feature type="domain" description="PA" evidence="9">
    <location>
        <begin position="434"/>
        <end position="505"/>
    </location>
</feature>
<sequence length="1006" mass="102663">MSNTMLPAGQRRGRARALLAIGATSAVVAALAVPGAVSAKPLRAESSGIYLVQLAGDPLATYTGGVADIPGTKPPAGQKLDTGTWNYAAYRQYLQKLRAEALDRAGIEENQKVVDYSVAFNGFAAFLTPADLNRLRDSPGVTQIFANRLVTTQTNNTPRFLGLSGEGGVWNRFFEGQDHAGEGQIIGVIDSGFWPESPSFAPLAEPRPDADAIAAKWNGKCDAGDTGQIDCNNKVLGARWYDVTGQLRSWEGEFQSPRDRNGHGSHTSSTAAGNPTDASVAGSPVGRVSGVAPAARLAVYKALWHNQATGGANGTEADIVKAIDDAVADGVDVINYSVGDGLDRLSAIDVAFLQAASAGVFVSASAGNSGNASPTVDNTMPWQATVAASTHDVMYAKSVVLGNGATYEGVGVGPAVASAPLIHASAAGKAGADATQVRLCFSAGAVLDPVKVAGKIVVCDRGSNARVDKSAAVKAAGGVGMVLANNTAAESLNTEIHSVPTVHLGPNESVAVKAYAATAGATASLTSFTPKAQRAPTVIGFSSVGPSRASAGDLLKPDITAPGVDVVAAVPPIANPTGSFYDLKGGTSMAAPHIAGLAALLRQEFPTWSPNAVKSALMTTAGQTDNQGRPIARAGAGNATPFDMGAGHVRPGSAFDPGLVYDSGPLEWLQWSCGIGVALKLGDGTSVCSAVGSIDPSNLNYPSIGIGSLAGTQTVTRTVTNTTNQASVYVAKVQAPPGVNVKVTPSVITVLPKRSATYTVEFTRTSAPLNAYLSGSITLADLRGHSVRSPFAVQPTALNAPTVVNGTGTSGSQQVKVQAGYNGAASAAAFGLVKPEVRTAHLVGADGGAFNEDAPATSDTVAKFTLTVPAGTRYTRIATYGGDYPSGTDIDLHVYPAGSNQKFAESAGGASDEAVQLPPGTYDVYVVQYGLAQGVDEQDVKLYTHMVGANAGNVSVTPSTQSVRLGGEVTFTVNWTGLTAGTRYLGVIEYGDGSVVTGRSLVSVST</sequence>
<keyword evidence="4 6" id="KW-0720">Serine protease</keyword>
<dbReference type="SUPFAM" id="SSF52743">
    <property type="entry name" value="Subtilisin-like"/>
    <property type="match status" value="1"/>
</dbReference>
<protein>
    <recommendedName>
        <fullName evidence="14">Peptidase inhibitor I9</fullName>
    </recommendedName>
</protein>
<evidence type="ECO:0000256" key="2">
    <source>
        <dbReference type="ARBA" id="ARBA00022670"/>
    </source>
</evidence>
<dbReference type="AlphaFoldDB" id="A0A8J3ZGH0"/>
<keyword evidence="2 6" id="KW-0645">Protease</keyword>
<proteinExistence type="inferred from homology"/>
<evidence type="ECO:0000256" key="7">
    <source>
        <dbReference type="SAM" id="MobiDB-lite"/>
    </source>
</evidence>
<dbReference type="Gene3D" id="3.40.50.200">
    <property type="entry name" value="Peptidase S8/S53 domain"/>
    <property type="match status" value="1"/>
</dbReference>
<feature type="active site" description="Charge relay system" evidence="5 6">
    <location>
        <position position="588"/>
    </location>
</feature>
<evidence type="ECO:0008006" key="14">
    <source>
        <dbReference type="Google" id="ProtNLM"/>
    </source>
</evidence>
<dbReference type="InterPro" id="IPR000209">
    <property type="entry name" value="Peptidase_S8/S53_dom"/>
</dbReference>
<evidence type="ECO:0000259" key="9">
    <source>
        <dbReference type="Pfam" id="PF02225"/>
    </source>
</evidence>
<dbReference type="Gene3D" id="3.30.70.80">
    <property type="entry name" value="Peptidase S8 propeptide/proteinase inhibitor I9"/>
    <property type="match status" value="1"/>
</dbReference>
<feature type="active site" description="Charge relay system" evidence="5 6">
    <location>
        <position position="190"/>
    </location>
</feature>
<dbReference type="InterPro" id="IPR041469">
    <property type="entry name" value="Subtilisin-like_FN3"/>
</dbReference>
<evidence type="ECO:0000259" key="11">
    <source>
        <dbReference type="Pfam" id="PF17766"/>
    </source>
</evidence>
<dbReference type="PRINTS" id="PR00723">
    <property type="entry name" value="SUBTILISIN"/>
</dbReference>
<dbReference type="PROSITE" id="PS51892">
    <property type="entry name" value="SUBTILASE"/>
    <property type="match status" value="1"/>
</dbReference>
<dbReference type="CDD" id="cd02120">
    <property type="entry name" value="PA_subtilisin_like"/>
    <property type="match status" value="1"/>
</dbReference>
<dbReference type="PROSITE" id="PS00138">
    <property type="entry name" value="SUBTILASE_SER"/>
    <property type="match status" value="1"/>
</dbReference>
<dbReference type="InterPro" id="IPR036852">
    <property type="entry name" value="Peptidase_S8/S53_dom_sf"/>
</dbReference>
<dbReference type="Pfam" id="PF17766">
    <property type="entry name" value="fn3_6"/>
    <property type="match status" value="1"/>
</dbReference>
<dbReference type="InterPro" id="IPR010259">
    <property type="entry name" value="S8pro/Inhibitor_I9"/>
</dbReference>
<feature type="compositionally biased region" description="Polar residues" evidence="7">
    <location>
        <begin position="264"/>
        <end position="277"/>
    </location>
</feature>
<dbReference type="Gene3D" id="2.60.40.2310">
    <property type="match status" value="1"/>
</dbReference>
<dbReference type="GO" id="GO:0004252">
    <property type="term" value="F:serine-type endopeptidase activity"/>
    <property type="evidence" value="ECO:0007669"/>
    <property type="project" value="UniProtKB-UniRule"/>
</dbReference>
<dbReference type="Gene3D" id="3.50.30.30">
    <property type="match status" value="1"/>
</dbReference>
<dbReference type="Pfam" id="PF05922">
    <property type="entry name" value="Inhibitor_I9"/>
    <property type="match status" value="1"/>
</dbReference>
<evidence type="ECO:0000259" key="10">
    <source>
        <dbReference type="Pfam" id="PF05922"/>
    </source>
</evidence>
<evidence type="ECO:0000256" key="4">
    <source>
        <dbReference type="ARBA" id="ARBA00022825"/>
    </source>
</evidence>
<feature type="domain" description="Inhibitor I9" evidence="10">
    <location>
        <begin position="101"/>
        <end position="152"/>
    </location>
</feature>
<comment type="similarity">
    <text evidence="1 6">Belongs to the peptidase S8 family.</text>
</comment>
<evidence type="ECO:0000256" key="1">
    <source>
        <dbReference type="ARBA" id="ARBA00011073"/>
    </source>
</evidence>
<gene>
    <name evidence="12" type="ORF">Vau01_112100</name>
</gene>
<dbReference type="InterPro" id="IPR046450">
    <property type="entry name" value="PA_dom_sf"/>
</dbReference>
<dbReference type="RefSeq" id="WP_204010790.1">
    <property type="nucleotide sequence ID" value="NZ_BOPG01000101.1"/>
</dbReference>
<dbReference type="Pfam" id="PF02225">
    <property type="entry name" value="PA"/>
    <property type="match status" value="1"/>
</dbReference>
<feature type="domain" description="Subtilisin-like protease fibronectin type-III" evidence="11">
    <location>
        <begin position="698"/>
        <end position="793"/>
    </location>
</feature>
<feature type="region of interest" description="Disordered" evidence="7">
    <location>
        <begin position="253"/>
        <end position="284"/>
    </location>
</feature>
<dbReference type="InterPro" id="IPR003137">
    <property type="entry name" value="PA_domain"/>
</dbReference>
<dbReference type="InterPro" id="IPR023828">
    <property type="entry name" value="Peptidase_S8_Ser-AS"/>
</dbReference>
<dbReference type="EMBL" id="BOPG01000101">
    <property type="protein sequence ID" value="GIJ63694.1"/>
    <property type="molecule type" value="Genomic_DNA"/>
</dbReference>
<accession>A0A8J3ZGH0</accession>
<dbReference type="Pfam" id="PF00082">
    <property type="entry name" value="Peptidase_S8"/>
    <property type="match status" value="1"/>
</dbReference>
<evidence type="ECO:0000313" key="13">
    <source>
        <dbReference type="Proteomes" id="UP000612585"/>
    </source>
</evidence>
<dbReference type="InterPro" id="IPR015500">
    <property type="entry name" value="Peptidase_S8_subtilisin-rel"/>
</dbReference>
<reference evidence="12" key="1">
    <citation type="submission" date="2021-01" db="EMBL/GenBank/DDBJ databases">
        <title>Whole genome shotgun sequence of Virgisporangium aurantiacum NBRC 16421.</title>
        <authorList>
            <person name="Komaki H."/>
            <person name="Tamura T."/>
        </authorList>
    </citation>
    <scope>NUCLEOTIDE SEQUENCE</scope>
    <source>
        <strain evidence="12">NBRC 16421</strain>
    </source>
</reference>
<dbReference type="PANTHER" id="PTHR10795">
    <property type="entry name" value="PROPROTEIN CONVERTASE SUBTILISIN/KEXIN"/>
    <property type="match status" value="1"/>
</dbReference>
<name>A0A8J3ZGH0_9ACTN</name>
<organism evidence="12 13">
    <name type="scientific">Virgisporangium aurantiacum</name>
    <dbReference type="NCBI Taxonomy" id="175570"/>
    <lineage>
        <taxon>Bacteria</taxon>
        <taxon>Bacillati</taxon>
        <taxon>Actinomycetota</taxon>
        <taxon>Actinomycetes</taxon>
        <taxon>Micromonosporales</taxon>
        <taxon>Micromonosporaceae</taxon>
        <taxon>Virgisporangium</taxon>
    </lineage>
</organism>
<feature type="active site" description="Charge relay system" evidence="5 6">
    <location>
        <position position="263"/>
    </location>
</feature>
<dbReference type="GO" id="GO:0006508">
    <property type="term" value="P:proteolysis"/>
    <property type="evidence" value="ECO:0007669"/>
    <property type="project" value="UniProtKB-KW"/>
</dbReference>
<keyword evidence="3 6" id="KW-0378">Hydrolase</keyword>
<evidence type="ECO:0000256" key="5">
    <source>
        <dbReference type="PIRSR" id="PIRSR615500-1"/>
    </source>
</evidence>
<comment type="caution">
    <text evidence="12">The sequence shown here is derived from an EMBL/GenBank/DDBJ whole genome shotgun (WGS) entry which is preliminary data.</text>
</comment>
<dbReference type="Proteomes" id="UP000612585">
    <property type="component" value="Unassembled WGS sequence"/>
</dbReference>
<evidence type="ECO:0000256" key="6">
    <source>
        <dbReference type="PROSITE-ProRule" id="PRU01240"/>
    </source>
</evidence>
<dbReference type="SUPFAM" id="SSF52025">
    <property type="entry name" value="PA domain"/>
    <property type="match status" value="1"/>
</dbReference>
<keyword evidence="13" id="KW-1185">Reference proteome</keyword>
<feature type="domain" description="Peptidase S8/S53" evidence="8">
    <location>
        <begin position="181"/>
        <end position="629"/>
    </location>
</feature>
<dbReference type="InterPro" id="IPR045051">
    <property type="entry name" value="SBT"/>
</dbReference>
<evidence type="ECO:0000313" key="12">
    <source>
        <dbReference type="EMBL" id="GIJ63694.1"/>
    </source>
</evidence>